<gene>
    <name evidence="1" type="ORF">A5779_12810</name>
</gene>
<dbReference type="EMBL" id="LZSY01000205">
    <property type="protein sequence ID" value="OBB79275.1"/>
    <property type="molecule type" value="Genomic_DNA"/>
</dbReference>
<dbReference type="AlphaFoldDB" id="A0A1A0V7Q2"/>
<accession>A0A1A0V7Q2</accession>
<dbReference type="RefSeq" id="WP_064888159.1">
    <property type="nucleotide sequence ID" value="NZ_LZSY01000205.1"/>
</dbReference>
<sequence length="284" mass="31004">MRDAQSLIWAVEGLNVAVPQQLSNLCKNYEILTQPAGSQDPARTIVDAAIAGELTEGKIDELCTAAAAQTSVAEYRSTLARKSERLFLKRFHDALTEGEGDVILDGLRPLFDGAADKLRQALDVVDTSATDEALVTSASTKELNAWRSLPDLLHRLNQVAAIAASFGINSGTFPLIDNPRDRDITLKGNTRPLDDRAVMCAANDIHAGTAIFANPHPVGDVRTSPWLRVTPKLHTLDEARERVRAWAEEAWAGLDAVRSKTYSTINGELVEDTRVNPFRINEPV</sequence>
<reference evidence="2" key="1">
    <citation type="submission" date="2016-06" db="EMBL/GenBank/DDBJ databases">
        <authorList>
            <person name="Sutton G."/>
            <person name="Brinkac L."/>
            <person name="Sanka R."/>
            <person name="Adams M."/>
            <person name="Lau E."/>
            <person name="Mehaffy C."/>
            <person name="Tameris M."/>
            <person name="Hatherill M."/>
            <person name="Hanekom W."/>
            <person name="Mahomed H."/>
            <person name="Mcshane H."/>
        </authorList>
    </citation>
    <scope>NUCLEOTIDE SEQUENCE [LARGE SCALE GENOMIC DNA]</scope>
    <source>
        <strain evidence="2">852002-10433_SCH5171157</strain>
    </source>
</reference>
<evidence type="ECO:0000313" key="2">
    <source>
        <dbReference type="Proteomes" id="UP000094008"/>
    </source>
</evidence>
<organism evidence="1 2">
    <name type="scientific">Mycolicibacterium peregrinum</name>
    <name type="common">Mycobacterium peregrinum</name>
    <dbReference type="NCBI Taxonomy" id="43304"/>
    <lineage>
        <taxon>Bacteria</taxon>
        <taxon>Bacillati</taxon>
        <taxon>Actinomycetota</taxon>
        <taxon>Actinomycetes</taxon>
        <taxon>Mycobacteriales</taxon>
        <taxon>Mycobacteriaceae</taxon>
        <taxon>Mycolicibacterium</taxon>
    </lineage>
</organism>
<evidence type="ECO:0000313" key="1">
    <source>
        <dbReference type="EMBL" id="OBB79275.1"/>
    </source>
</evidence>
<proteinExistence type="predicted"/>
<protein>
    <submittedName>
        <fullName evidence="1">Uncharacterized protein</fullName>
    </submittedName>
</protein>
<name>A0A1A0V7Q2_MYCPR</name>
<dbReference type="Proteomes" id="UP000094008">
    <property type="component" value="Unassembled WGS sequence"/>
</dbReference>
<dbReference type="OrthoDB" id="9882246at2"/>
<comment type="caution">
    <text evidence="1">The sequence shown here is derived from an EMBL/GenBank/DDBJ whole genome shotgun (WGS) entry which is preliminary data.</text>
</comment>